<dbReference type="EMBL" id="BORJ01000002">
    <property type="protein sequence ID" value="GIN95150.1"/>
    <property type="molecule type" value="Genomic_DNA"/>
</dbReference>
<sequence>MEGGGILTCNIWIECQLTAQYYKQAQVYQATASSPCLSIKQAVVFPFVPILKMFYNIPRNFGKD</sequence>
<evidence type="ECO:0000313" key="2">
    <source>
        <dbReference type="Proteomes" id="UP000680670"/>
    </source>
</evidence>
<reference evidence="1 2" key="1">
    <citation type="submission" date="2021-03" db="EMBL/GenBank/DDBJ databases">
        <title>Antimicrobial resistance genes in bacteria isolated from Japanese honey, and their potential for conferring macrolide and lincosamide resistance in the American foulbrood pathogen Paenibacillus larvae.</title>
        <authorList>
            <person name="Okamoto M."/>
            <person name="Kumagai M."/>
            <person name="Kanamori H."/>
            <person name="Takamatsu D."/>
        </authorList>
    </citation>
    <scope>NUCLEOTIDE SEQUENCE [LARGE SCALE GENOMIC DNA]</scope>
    <source>
        <strain evidence="1 2">J6TS1</strain>
    </source>
</reference>
<proteinExistence type="predicted"/>
<protein>
    <submittedName>
        <fullName evidence="1">Uncharacterized protein</fullName>
    </submittedName>
</protein>
<comment type="caution">
    <text evidence="1">The sequence shown here is derived from an EMBL/GenBank/DDBJ whole genome shotgun (WGS) entry which is preliminary data.</text>
</comment>
<accession>A0ABQ4KT30</accession>
<name>A0ABQ4KT30_SIMTE</name>
<evidence type="ECO:0000313" key="1">
    <source>
        <dbReference type="EMBL" id="GIN95150.1"/>
    </source>
</evidence>
<organism evidence="1 2">
    <name type="scientific">Siminovitchia terrae</name>
    <name type="common">Bacillus terrae</name>
    <dbReference type="NCBI Taxonomy" id="1914933"/>
    <lineage>
        <taxon>Bacteria</taxon>
        <taxon>Bacillati</taxon>
        <taxon>Bacillota</taxon>
        <taxon>Bacilli</taxon>
        <taxon>Bacillales</taxon>
        <taxon>Bacillaceae</taxon>
        <taxon>Siminovitchia</taxon>
    </lineage>
</organism>
<dbReference type="Proteomes" id="UP000680670">
    <property type="component" value="Unassembled WGS sequence"/>
</dbReference>
<keyword evidence="2" id="KW-1185">Reference proteome</keyword>
<gene>
    <name evidence="1" type="ORF">J6TS1_10200</name>
</gene>